<keyword evidence="2" id="KW-1133">Transmembrane helix</keyword>
<dbReference type="PROSITE" id="PS50943">
    <property type="entry name" value="HTH_CROC1"/>
    <property type="match status" value="1"/>
</dbReference>
<feature type="transmembrane region" description="Helical" evidence="2">
    <location>
        <begin position="134"/>
        <end position="153"/>
    </location>
</feature>
<organism evidence="4 5">
    <name type="scientific">Pusillibacter faecalis</name>
    <dbReference type="NCBI Taxonomy" id="2714358"/>
    <lineage>
        <taxon>Bacteria</taxon>
        <taxon>Bacillati</taxon>
        <taxon>Bacillota</taxon>
        <taxon>Clostridia</taxon>
        <taxon>Eubacteriales</taxon>
        <taxon>Oscillospiraceae</taxon>
        <taxon>Pusillibacter</taxon>
    </lineage>
</organism>
<dbReference type="Pfam" id="PF01381">
    <property type="entry name" value="HTH_3"/>
    <property type="match status" value="1"/>
</dbReference>
<dbReference type="Gene3D" id="1.10.260.40">
    <property type="entry name" value="lambda repressor-like DNA-binding domains"/>
    <property type="match status" value="1"/>
</dbReference>
<feature type="transmembrane region" description="Helical" evidence="2">
    <location>
        <begin position="165"/>
        <end position="183"/>
    </location>
</feature>
<dbReference type="SMART" id="SM00530">
    <property type="entry name" value="HTH_XRE"/>
    <property type="match status" value="1"/>
</dbReference>
<evidence type="ECO:0000256" key="2">
    <source>
        <dbReference type="SAM" id="Phobius"/>
    </source>
</evidence>
<protein>
    <recommendedName>
        <fullName evidence="3">HTH cro/C1-type domain-containing protein</fullName>
    </recommendedName>
</protein>
<keyword evidence="2" id="KW-0472">Membrane</keyword>
<dbReference type="KEGG" id="pfaa:MM59RIKEN_16760"/>
<evidence type="ECO:0000313" key="5">
    <source>
        <dbReference type="Proteomes" id="UP000679848"/>
    </source>
</evidence>
<dbReference type="PANTHER" id="PTHR46558:SF11">
    <property type="entry name" value="HTH-TYPE TRANSCRIPTIONAL REGULATOR XRE"/>
    <property type="match status" value="1"/>
</dbReference>
<keyword evidence="5" id="KW-1185">Reference proteome</keyword>
<keyword evidence="1" id="KW-0238">DNA-binding</keyword>
<accession>A0A810QDI6</accession>
<sequence>MTAIHSHLKQLRQDRGMTQETVAQRMGLTRQAVSSHESGRTRPDLDTLMRYAEVYDVDLHDILYGGGRPQSRRVRLLAWAVWLDLTLCSLAQSVLLWVSNCFFPVPEGVLSGEMQERLITRMALGDLHRAVEEVSLLSFGLLSLGLMAAALRMERPVGVRRRWKYWGLLTAGAAAAVLPWAVADPVFGIANYTVTPSAQLAWAAVLLLVSLAADAVRLRRQK</sequence>
<dbReference type="InterPro" id="IPR010982">
    <property type="entry name" value="Lambda_DNA-bd_dom_sf"/>
</dbReference>
<dbReference type="PANTHER" id="PTHR46558">
    <property type="entry name" value="TRACRIPTIONAL REGULATORY PROTEIN-RELATED-RELATED"/>
    <property type="match status" value="1"/>
</dbReference>
<dbReference type="RefSeq" id="WP_187032014.1">
    <property type="nucleotide sequence ID" value="NZ_AP023420.1"/>
</dbReference>
<name>A0A810QDI6_9FIRM</name>
<gene>
    <name evidence="4" type="ORF">MM59RIKEN_16760</name>
</gene>
<reference evidence="4" key="1">
    <citation type="submission" date="2020-09" db="EMBL/GenBank/DDBJ databases">
        <title>New species isolated from human feces.</title>
        <authorList>
            <person name="Kitahara M."/>
            <person name="Shigeno Y."/>
            <person name="Shime M."/>
            <person name="Matsumoto Y."/>
            <person name="Nakamura S."/>
            <person name="Motooka D."/>
            <person name="Fukuoka S."/>
            <person name="Nishikawa H."/>
            <person name="Benno Y."/>
        </authorList>
    </citation>
    <scope>NUCLEOTIDE SEQUENCE</scope>
    <source>
        <strain evidence="4">MM59</strain>
    </source>
</reference>
<dbReference type="Proteomes" id="UP000679848">
    <property type="component" value="Chromosome"/>
</dbReference>
<dbReference type="SUPFAM" id="SSF47413">
    <property type="entry name" value="lambda repressor-like DNA-binding domains"/>
    <property type="match status" value="1"/>
</dbReference>
<evidence type="ECO:0000256" key="1">
    <source>
        <dbReference type="ARBA" id="ARBA00023125"/>
    </source>
</evidence>
<feature type="transmembrane region" description="Helical" evidence="2">
    <location>
        <begin position="76"/>
        <end position="98"/>
    </location>
</feature>
<dbReference type="EMBL" id="AP023420">
    <property type="protein sequence ID" value="BCK84357.1"/>
    <property type="molecule type" value="Genomic_DNA"/>
</dbReference>
<keyword evidence="2" id="KW-0812">Transmembrane</keyword>
<feature type="transmembrane region" description="Helical" evidence="2">
    <location>
        <begin position="189"/>
        <end position="213"/>
    </location>
</feature>
<evidence type="ECO:0000259" key="3">
    <source>
        <dbReference type="PROSITE" id="PS50943"/>
    </source>
</evidence>
<proteinExistence type="predicted"/>
<feature type="domain" description="HTH cro/C1-type" evidence="3">
    <location>
        <begin position="8"/>
        <end position="62"/>
    </location>
</feature>
<dbReference type="GO" id="GO:0003677">
    <property type="term" value="F:DNA binding"/>
    <property type="evidence" value="ECO:0007669"/>
    <property type="project" value="UniProtKB-KW"/>
</dbReference>
<evidence type="ECO:0000313" key="4">
    <source>
        <dbReference type="EMBL" id="BCK84357.1"/>
    </source>
</evidence>
<dbReference type="InterPro" id="IPR001387">
    <property type="entry name" value="Cro/C1-type_HTH"/>
</dbReference>
<dbReference type="AlphaFoldDB" id="A0A810QDI6"/>
<dbReference type="CDD" id="cd00093">
    <property type="entry name" value="HTH_XRE"/>
    <property type="match status" value="1"/>
</dbReference>